<name>A0A8H6K2I7_9PEZI</name>
<reference evidence="1" key="1">
    <citation type="journal article" date="2020" name="Phytopathology">
        <title>Genome Sequence Resources of Colletotrichum truncatum, C. plurivorum, C. musicola, and C. sojae: Four Species Pathogenic to Soybean (Glycine max).</title>
        <authorList>
            <person name="Rogerio F."/>
            <person name="Boufleur T.R."/>
            <person name="Ciampi-Guillardi M."/>
            <person name="Sukno S.A."/>
            <person name="Thon M.R."/>
            <person name="Massola Junior N.S."/>
            <person name="Baroncelli R."/>
        </authorList>
    </citation>
    <scope>NUCLEOTIDE SEQUENCE</scope>
    <source>
        <strain evidence="1">LFN00145</strain>
    </source>
</reference>
<organism evidence="1 2">
    <name type="scientific">Colletotrichum plurivorum</name>
    <dbReference type="NCBI Taxonomy" id="2175906"/>
    <lineage>
        <taxon>Eukaryota</taxon>
        <taxon>Fungi</taxon>
        <taxon>Dikarya</taxon>
        <taxon>Ascomycota</taxon>
        <taxon>Pezizomycotina</taxon>
        <taxon>Sordariomycetes</taxon>
        <taxon>Hypocreomycetidae</taxon>
        <taxon>Glomerellales</taxon>
        <taxon>Glomerellaceae</taxon>
        <taxon>Colletotrichum</taxon>
        <taxon>Colletotrichum orchidearum species complex</taxon>
    </lineage>
</organism>
<sequence>MLQEIQIDTDIDTSGCKIQVPRWCLVVPRAAGPQEVCSGWARTMGNVTRASQGRRGTSEMSMVPRPKRIKQLPDGKELMGCRPRLPASAAGKSSTAASRSRPSALLPSIAIVVQFINFSHGGRRGQAGCPLYGGRRFAIITPRVDSYLGLTNASQLSEARSGSESSSLKNLRTLICAASRCTCSLLPTVACALPLSLSSDATLLRGVITVQIENWISLSCPDQRRHALQEQTKNDVTPGYTTPSVNNVRHSQAGAGGTVPRCYGAFACLWRSSGSAIMGGAATSSGLGNADAPANPFLFDATWASCLFEGPCLWPDSRSRPPKCLSIQTRQRRYRLPLGSQHARIRLHAQKPCHDLRLLLQPFVMPLCMRAIASGFEHGLASAGQTRSCTTLLFTLMKTLLLGFSFVGFGASTLIRSFAMVAVSGRAEEADSPRQDERHFAQDAIEQLDGKGKADGTHHTVDAAISNLLARGVIPILRPSS</sequence>
<protein>
    <submittedName>
        <fullName evidence="1">Uncharacterized protein</fullName>
    </submittedName>
</protein>
<proteinExistence type="predicted"/>
<gene>
    <name evidence="1" type="ORF">CPLU01_11605</name>
</gene>
<dbReference type="Proteomes" id="UP000654918">
    <property type="component" value="Unassembled WGS sequence"/>
</dbReference>
<accession>A0A8H6K2I7</accession>
<keyword evidence="2" id="KW-1185">Reference proteome</keyword>
<evidence type="ECO:0000313" key="2">
    <source>
        <dbReference type="Proteomes" id="UP000654918"/>
    </source>
</evidence>
<evidence type="ECO:0000313" key="1">
    <source>
        <dbReference type="EMBL" id="KAF6823106.1"/>
    </source>
</evidence>
<dbReference type="EMBL" id="WIGO01000220">
    <property type="protein sequence ID" value="KAF6823106.1"/>
    <property type="molecule type" value="Genomic_DNA"/>
</dbReference>
<comment type="caution">
    <text evidence="1">The sequence shown here is derived from an EMBL/GenBank/DDBJ whole genome shotgun (WGS) entry which is preliminary data.</text>
</comment>
<dbReference type="AlphaFoldDB" id="A0A8H6K2I7"/>